<keyword evidence="4" id="KW-0808">Transferase</keyword>
<dbReference type="InterPro" id="IPR011712">
    <property type="entry name" value="Sig_transdc_His_kin_sub3_dim/P"/>
</dbReference>
<feature type="transmembrane region" description="Helical" evidence="9">
    <location>
        <begin position="62"/>
        <end position="79"/>
    </location>
</feature>
<dbReference type="Pfam" id="PF07730">
    <property type="entry name" value="HisKA_3"/>
    <property type="match status" value="1"/>
</dbReference>
<dbReference type="GO" id="GO:0000155">
    <property type="term" value="F:phosphorelay sensor kinase activity"/>
    <property type="evidence" value="ECO:0007669"/>
    <property type="project" value="InterPro"/>
</dbReference>
<gene>
    <name evidence="11" type="ORF">A6035_05725</name>
</gene>
<dbReference type="EC" id="2.7.13.3" evidence="2"/>
<dbReference type="InterPro" id="IPR050482">
    <property type="entry name" value="Sensor_HK_TwoCompSys"/>
</dbReference>
<evidence type="ECO:0000256" key="1">
    <source>
        <dbReference type="ARBA" id="ARBA00000085"/>
    </source>
</evidence>
<evidence type="ECO:0000313" key="11">
    <source>
        <dbReference type="EMBL" id="AWH91736.1"/>
    </source>
</evidence>
<keyword evidence="12" id="KW-1185">Reference proteome</keyword>
<dbReference type="GO" id="GO:0046983">
    <property type="term" value="F:protein dimerization activity"/>
    <property type="evidence" value="ECO:0007669"/>
    <property type="project" value="InterPro"/>
</dbReference>
<dbReference type="PANTHER" id="PTHR24421">
    <property type="entry name" value="NITRATE/NITRITE SENSOR PROTEIN NARX-RELATED"/>
    <property type="match status" value="1"/>
</dbReference>
<evidence type="ECO:0000256" key="7">
    <source>
        <dbReference type="ARBA" id="ARBA00022840"/>
    </source>
</evidence>
<keyword evidence="9" id="KW-0812">Transmembrane</keyword>
<keyword evidence="9" id="KW-0472">Membrane</keyword>
<dbReference type="GO" id="GO:0005524">
    <property type="term" value="F:ATP binding"/>
    <property type="evidence" value="ECO:0007669"/>
    <property type="project" value="UniProtKB-KW"/>
</dbReference>
<sequence length="356" mass="36606">MLLAQACALLWSGRAPRVVLLVGAALPALIVVLAPGGLFSLTVLATAVAVFLAVLARPDRRTGVVAAVGFGLVVAGHLASELRLGDLGAGLAAVAALLQAGLIVGGPAAVGVMIAARRDARAARLGELAALDRERETAVRAAAAHERTAMSRELHDIAAHHMSGIALMAAAIDRQIDTDPEAAKQSAAQIRQQSRSVLTELRRVVGLLREDGDDTRAARTVPAVRELVDARRPSGAEVELVVHAGPDGRTPGDGLGALAHLVVYRMVQESMANVAAHAAGARCVVSMDDRGERLVVTVVDDGETPTTPGGRGGFGLLGMRERADMIGADLTCGPTDGGWLVRLAVPRAEPTDGGDG</sequence>
<keyword evidence="6" id="KW-0418">Kinase</keyword>
<dbReference type="Gene3D" id="1.20.5.1930">
    <property type="match status" value="1"/>
</dbReference>
<dbReference type="SUPFAM" id="SSF55874">
    <property type="entry name" value="ATPase domain of HSP90 chaperone/DNA topoisomerase II/histidine kinase"/>
    <property type="match status" value="1"/>
</dbReference>
<evidence type="ECO:0000313" key="12">
    <source>
        <dbReference type="Proteomes" id="UP000244928"/>
    </source>
</evidence>
<evidence type="ECO:0000256" key="8">
    <source>
        <dbReference type="ARBA" id="ARBA00023012"/>
    </source>
</evidence>
<evidence type="ECO:0000256" key="6">
    <source>
        <dbReference type="ARBA" id="ARBA00022777"/>
    </source>
</evidence>
<evidence type="ECO:0000256" key="2">
    <source>
        <dbReference type="ARBA" id="ARBA00012438"/>
    </source>
</evidence>
<proteinExistence type="predicted"/>
<evidence type="ECO:0000256" key="5">
    <source>
        <dbReference type="ARBA" id="ARBA00022741"/>
    </source>
</evidence>
<evidence type="ECO:0000256" key="3">
    <source>
        <dbReference type="ARBA" id="ARBA00022553"/>
    </source>
</evidence>
<dbReference type="KEGG" id="dlu:A6035_05725"/>
<dbReference type="AlphaFoldDB" id="A0A2S1R625"/>
<name>A0A2S1R625_9ACTN</name>
<organism evidence="11 12">
    <name type="scientific">Dietzia lutea</name>
    <dbReference type="NCBI Taxonomy" id="546160"/>
    <lineage>
        <taxon>Bacteria</taxon>
        <taxon>Bacillati</taxon>
        <taxon>Actinomycetota</taxon>
        <taxon>Actinomycetes</taxon>
        <taxon>Mycobacteriales</taxon>
        <taxon>Dietziaceae</taxon>
        <taxon>Dietzia</taxon>
    </lineage>
</organism>
<keyword evidence="8" id="KW-0902">Two-component regulatory system</keyword>
<protein>
    <recommendedName>
        <fullName evidence="2">histidine kinase</fullName>
        <ecNumber evidence="2">2.7.13.3</ecNumber>
    </recommendedName>
</protein>
<evidence type="ECO:0000259" key="10">
    <source>
        <dbReference type="Pfam" id="PF07730"/>
    </source>
</evidence>
<accession>A0A2S1R625</accession>
<dbReference type="GO" id="GO:0016020">
    <property type="term" value="C:membrane"/>
    <property type="evidence" value="ECO:0007669"/>
    <property type="project" value="InterPro"/>
</dbReference>
<dbReference type="Gene3D" id="3.30.565.10">
    <property type="entry name" value="Histidine kinase-like ATPase, C-terminal domain"/>
    <property type="match status" value="1"/>
</dbReference>
<feature type="transmembrane region" description="Helical" evidence="9">
    <location>
        <begin position="91"/>
        <end position="116"/>
    </location>
</feature>
<keyword evidence="5" id="KW-0547">Nucleotide-binding</keyword>
<dbReference type="EMBL" id="CP015449">
    <property type="protein sequence ID" value="AWH91736.1"/>
    <property type="molecule type" value="Genomic_DNA"/>
</dbReference>
<feature type="transmembrane region" description="Helical" evidence="9">
    <location>
        <begin position="31"/>
        <end position="55"/>
    </location>
</feature>
<keyword evidence="7" id="KW-0067">ATP-binding</keyword>
<keyword evidence="9" id="KW-1133">Transmembrane helix</keyword>
<comment type="catalytic activity">
    <reaction evidence="1">
        <text>ATP + protein L-histidine = ADP + protein N-phospho-L-histidine.</text>
        <dbReference type="EC" id="2.7.13.3"/>
    </reaction>
</comment>
<dbReference type="InterPro" id="IPR036890">
    <property type="entry name" value="HATPase_C_sf"/>
</dbReference>
<feature type="domain" description="Signal transduction histidine kinase subgroup 3 dimerisation and phosphoacceptor" evidence="10">
    <location>
        <begin position="146"/>
        <end position="211"/>
    </location>
</feature>
<reference evidence="11 12" key="1">
    <citation type="submission" date="2016-04" db="EMBL/GenBank/DDBJ databases">
        <title>Complete genome sequence of Dietzia lutea YIM 80766T, a strain isolated from desert soil in Egypt.</title>
        <authorList>
            <person name="Zhao J."/>
            <person name="Hu B."/>
            <person name="Geng S."/>
            <person name="Nie Y."/>
            <person name="Tang Y."/>
        </authorList>
    </citation>
    <scope>NUCLEOTIDE SEQUENCE [LARGE SCALE GENOMIC DNA]</scope>
    <source>
        <strain evidence="11 12">YIM 80766</strain>
    </source>
</reference>
<evidence type="ECO:0000256" key="4">
    <source>
        <dbReference type="ARBA" id="ARBA00022679"/>
    </source>
</evidence>
<evidence type="ECO:0000256" key="9">
    <source>
        <dbReference type="SAM" id="Phobius"/>
    </source>
</evidence>
<dbReference type="PANTHER" id="PTHR24421:SF10">
    <property type="entry name" value="NITRATE_NITRITE SENSOR PROTEIN NARQ"/>
    <property type="match status" value="1"/>
</dbReference>
<keyword evidence="3" id="KW-0597">Phosphoprotein</keyword>
<dbReference type="Proteomes" id="UP000244928">
    <property type="component" value="Chromosome"/>
</dbReference>